<name>G0UQF8_TRYCI</name>
<comment type="subcellular location">
    <subcellularLocation>
        <location evidence="1">Nucleus</location>
    </subcellularLocation>
</comment>
<evidence type="ECO:0000256" key="2">
    <source>
        <dbReference type="ARBA" id="ARBA00023242"/>
    </source>
</evidence>
<proteinExistence type="predicted"/>
<protein>
    <submittedName>
        <fullName evidence="4">Uncharacterized protein</fullName>
    </submittedName>
</protein>
<dbReference type="PANTHER" id="PTHR16171">
    <property type="entry name" value="DNA REPAIR PROTEIN COMPLEMENTING XP-G CELLS-RELATED"/>
    <property type="match status" value="1"/>
</dbReference>
<dbReference type="EMBL" id="HE575320">
    <property type="protein sequence ID" value="CCC91619.1"/>
    <property type="molecule type" value="Genomic_DNA"/>
</dbReference>
<feature type="compositionally biased region" description="Basic and acidic residues" evidence="3">
    <location>
        <begin position="436"/>
        <end position="452"/>
    </location>
</feature>
<gene>
    <name evidence="4" type="ORF">TCIL3000_7_4330</name>
</gene>
<keyword evidence="2" id="KW-0539">Nucleus</keyword>
<sequence length="470" mass="51714">MEAAEGAALPTVPGTTDAAGVDVCEVKKAPKGGEAWSIDFSLPKLRRKSTKKEREAILCSKLRSQYGLQQVVSTSELAGTEGSNQALMVGSVADSEGNRLLQTVVVDDMFDASSLIPRDLPTRREDLEKRVCFRIPRLLAIAKQYPKSCGVTSLTSVWNYLYSRIGENPAASAQPPVSQEEVMSILGFAPPFDSISWGQFTGNGTLIRWFHALNRHFGLKGRAYVLYKPQGAVRTTCTAEEALRQVKDVLKNPLAALIYHCHNHYMLPIGYQDIPHAQSNCYAPNVPESSCDTTIFIGEVSRGRHEALYARKWSDVVKDLTTQFPQFYNIRRPELGIQTRVSKKHKEGNAQAQKQAEEVIEGNAETKAVDDCSGKPSMGDQPEEGAVSSSFSGVPAPEEDREAPPATQSRVRRKVKAFGRNLHCLICFRCDQVEERPERFEVSSTSSDREDSTSSSDSGAAPNDGEKIVE</sequence>
<evidence type="ECO:0000256" key="3">
    <source>
        <dbReference type="SAM" id="MobiDB-lite"/>
    </source>
</evidence>
<evidence type="ECO:0000256" key="1">
    <source>
        <dbReference type="ARBA" id="ARBA00004123"/>
    </source>
</evidence>
<dbReference type="VEuPathDB" id="TriTrypDB:TcIL3000_7_4330"/>
<dbReference type="GO" id="GO:0005634">
    <property type="term" value="C:nucleus"/>
    <property type="evidence" value="ECO:0007669"/>
    <property type="project" value="UniProtKB-SubCell"/>
</dbReference>
<reference evidence="4" key="1">
    <citation type="journal article" date="2012" name="Proc. Natl. Acad. Sci. U.S.A.">
        <title>Antigenic diversity is generated by distinct evolutionary mechanisms in African trypanosome species.</title>
        <authorList>
            <person name="Jackson A.P."/>
            <person name="Berry A."/>
            <person name="Aslett M."/>
            <person name="Allison H.C."/>
            <person name="Burton P."/>
            <person name="Vavrova-Anderson J."/>
            <person name="Brown R."/>
            <person name="Browne H."/>
            <person name="Corton N."/>
            <person name="Hauser H."/>
            <person name="Gamble J."/>
            <person name="Gilderthorp R."/>
            <person name="Marcello L."/>
            <person name="McQuillan J."/>
            <person name="Otto T.D."/>
            <person name="Quail M.A."/>
            <person name="Sanders M.J."/>
            <person name="van Tonder A."/>
            <person name="Ginger M.L."/>
            <person name="Field M.C."/>
            <person name="Barry J.D."/>
            <person name="Hertz-Fowler C."/>
            <person name="Berriman M."/>
        </authorList>
    </citation>
    <scope>NUCLEOTIDE SEQUENCE</scope>
    <source>
        <strain evidence="4">IL3000</strain>
    </source>
</reference>
<evidence type="ECO:0000313" key="4">
    <source>
        <dbReference type="EMBL" id="CCC91619.1"/>
    </source>
</evidence>
<feature type="region of interest" description="Disordered" evidence="3">
    <location>
        <begin position="341"/>
        <end position="411"/>
    </location>
</feature>
<dbReference type="AlphaFoldDB" id="G0UQF8"/>
<feature type="region of interest" description="Disordered" evidence="3">
    <location>
        <begin position="436"/>
        <end position="470"/>
    </location>
</feature>
<dbReference type="PANTHER" id="PTHR16171:SF12">
    <property type="entry name" value="BASIC IMMUNOGLOBULIN-LIKE VARIABLE MOTIF-CONTAINING PROTEIN"/>
    <property type="match status" value="1"/>
</dbReference>
<accession>G0UQF8</accession>
<organism evidence="4">
    <name type="scientific">Trypanosoma congolense (strain IL3000)</name>
    <dbReference type="NCBI Taxonomy" id="1068625"/>
    <lineage>
        <taxon>Eukaryota</taxon>
        <taxon>Discoba</taxon>
        <taxon>Euglenozoa</taxon>
        <taxon>Kinetoplastea</taxon>
        <taxon>Metakinetoplastina</taxon>
        <taxon>Trypanosomatida</taxon>
        <taxon>Trypanosomatidae</taxon>
        <taxon>Trypanosoma</taxon>
        <taxon>Nannomonas</taxon>
    </lineage>
</organism>